<dbReference type="InterPro" id="IPR025347">
    <property type="entry name" value="DUF4251"/>
</dbReference>
<sequence length="169" mass="19206">MKPIRKILLLLTMFSSFGFAAYSQTKEQKKAKAIADTKALVDSKKFRFIAQFAQPMGGRNIQLTSEYDVQIKNDTMIVFLPYYGRDYVAPMDPSQGGIKFTSTDFTYTKSARKKGGWQISIVPKNQDVRQMYLTVSDEGYSSLQVTSNNRQAISFNGIVDKLRESKKKK</sequence>
<feature type="chain" id="PRO_5029909184" evidence="1">
    <location>
        <begin position="21"/>
        <end position="169"/>
    </location>
</feature>
<reference evidence="2 3" key="1">
    <citation type="submission" date="2019-11" db="EMBL/GenBank/DDBJ databases">
        <title>Pedobacter sp. HMF7647 Genome sequencing and assembly.</title>
        <authorList>
            <person name="Kang H."/>
            <person name="Kim H."/>
            <person name="Joh K."/>
        </authorList>
    </citation>
    <scope>NUCLEOTIDE SEQUENCE [LARGE SCALE GENOMIC DNA]</scope>
    <source>
        <strain evidence="2 3">HMF7647</strain>
    </source>
</reference>
<dbReference type="RefSeq" id="WP_160845032.1">
    <property type="nucleotide sequence ID" value="NZ_WVHT01000005.1"/>
</dbReference>
<organism evidence="2 3">
    <name type="scientific">Hufsiella arboris</name>
    <dbReference type="NCBI Taxonomy" id="2695275"/>
    <lineage>
        <taxon>Bacteria</taxon>
        <taxon>Pseudomonadati</taxon>
        <taxon>Bacteroidota</taxon>
        <taxon>Sphingobacteriia</taxon>
        <taxon>Sphingobacteriales</taxon>
        <taxon>Sphingobacteriaceae</taxon>
        <taxon>Hufsiella</taxon>
    </lineage>
</organism>
<proteinExistence type="predicted"/>
<keyword evidence="3" id="KW-1185">Reference proteome</keyword>
<dbReference type="Proteomes" id="UP000466586">
    <property type="component" value="Unassembled WGS sequence"/>
</dbReference>
<name>A0A7K1YCT3_9SPHI</name>
<evidence type="ECO:0000313" key="2">
    <source>
        <dbReference type="EMBL" id="MXV51858.1"/>
    </source>
</evidence>
<accession>A0A7K1YCT3</accession>
<dbReference type="Gene3D" id="2.40.128.410">
    <property type="match status" value="1"/>
</dbReference>
<evidence type="ECO:0000256" key="1">
    <source>
        <dbReference type="SAM" id="SignalP"/>
    </source>
</evidence>
<dbReference type="AlphaFoldDB" id="A0A7K1YCT3"/>
<gene>
    <name evidence="2" type="ORF">GS399_12810</name>
</gene>
<keyword evidence="1" id="KW-0732">Signal</keyword>
<feature type="signal peptide" evidence="1">
    <location>
        <begin position="1"/>
        <end position="20"/>
    </location>
</feature>
<evidence type="ECO:0000313" key="3">
    <source>
        <dbReference type="Proteomes" id="UP000466586"/>
    </source>
</evidence>
<dbReference type="EMBL" id="WVHT01000005">
    <property type="protein sequence ID" value="MXV51858.1"/>
    <property type="molecule type" value="Genomic_DNA"/>
</dbReference>
<dbReference type="Pfam" id="PF14059">
    <property type="entry name" value="DUF4251"/>
    <property type="match status" value="1"/>
</dbReference>
<protein>
    <submittedName>
        <fullName evidence="2">DUF4251 domain-containing protein</fullName>
    </submittedName>
</protein>
<comment type="caution">
    <text evidence="2">The sequence shown here is derived from an EMBL/GenBank/DDBJ whole genome shotgun (WGS) entry which is preliminary data.</text>
</comment>